<dbReference type="Proteomes" id="UP000287865">
    <property type="component" value="Unassembled WGS sequence"/>
</dbReference>
<dbReference type="InterPro" id="IPR009078">
    <property type="entry name" value="Ferritin-like_SF"/>
</dbReference>
<gene>
    <name evidence="1" type="ORF">B0I24_107132</name>
    <name evidence="2" type="ORF">CWE07_08620</name>
</gene>
<evidence type="ECO:0000313" key="4">
    <source>
        <dbReference type="Proteomes" id="UP000287865"/>
    </source>
</evidence>
<dbReference type="PANTHER" id="PTHR42637">
    <property type="entry name" value="TRNA-(MS[2]IO[6]A)-HYDROXYLASE"/>
    <property type="match status" value="1"/>
</dbReference>
<name>A0A327WVP8_9GAMM</name>
<keyword evidence="4" id="KW-1185">Reference proteome</keyword>
<dbReference type="EMBL" id="QLMD01000007">
    <property type="protein sequence ID" value="RAJ96917.1"/>
    <property type="molecule type" value="Genomic_DNA"/>
</dbReference>
<organism evidence="1 3">
    <name type="scientific">Aliidiomarina maris</name>
    <dbReference type="NCBI Taxonomy" id="531312"/>
    <lineage>
        <taxon>Bacteria</taxon>
        <taxon>Pseudomonadati</taxon>
        <taxon>Pseudomonadota</taxon>
        <taxon>Gammaproteobacteria</taxon>
        <taxon>Alteromonadales</taxon>
        <taxon>Idiomarinaceae</taxon>
        <taxon>Aliidiomarina</taxon>
    </lineage>
</organism>
<dbReference type="OrthoDB" id="9802518at2"/>
<proteinExistence type="predicted"/>
<dbReference type="GO" id="GO:0045301">
    <property type="term" value="F:tRNA 2-(methylsulfanyl)-N(6)-isopentenyladenosine(37) hydroxylase activity"/>
    <property type="evidence" value="ECO:0007669"/>
    <property type="project" value="InterPro"/>
</dbReference>
<reference evidence="1 3" key="2">
    <citation type="submission" date="2018-06" db="EMBL/GenBank/DDBJ databases">
        <title>Genomic Encyclopedia of Type Strains, Phase III (KMG-III): the genomes of soil and plant-associated and newly described type strains.</title>
        <authorList>
            <person name="Whitman W."/>
        </authorList>
    </citation>
    <scope>NUCLEOTIDE SEQUENCE [LARGE SCALE GENOMIC DNA]</scope>
    <source>
        <strain evidence="1 3">CGMCC 1.15366</strain>
    </source>
</reference>
<sequence>MDNKIKALLQPVEQFLSVATPSAWIEQAKQPHNLNSLLLDHLHCELKAAQSAAFLIRRYAPNSLLAQHVLDWLKPYEDFVYRGIGDGQFNGTQGLNKANTHSRSDDPVVNELIGKMVLLIKEELHHFEQVLAIMRERDINLEPISAARYAAALRREIRTHEPAAFIDKLIVGAYIEARSCERFAAIAPHVDADLGRFYISLLRSEARHYQDYLHLAYMLAEQAGTPAQAVDDRIAHFGALEAELIVSADTDFRFHSGAPSAALEPQAGAADATVS</sequence>
<dbReference type="Proteomes" id="UP000249203">
    <property type="component" value="Unassembled WGS sequence"/>
</dbReference>
<dbReference type="Pfam" id="PF06175">
    <property type="entry name" value="MiaE"/>
    <property type="match status" value="1"/>
</dbReference>
<dbReference type="InterPro" id="IPR012347">
    <property type="entry name" value="Ferritin-like"/>
</dbReference>
<dbReference type="AlphaFoldDB" id="A0A327WVP8"/>
<evidence type="ECO:0000313" key="2">
    <source>
        <dbReference type="EMBL" id="RUO24145.1"/>
    </source>
</evidence>
<dbReference type="Gene3D" id="1.20.1260.10">
    <property type="match status" value="1"/>
</dbReference>
<reference evidence="2 4" key="1">
    <citation type="journal article" date="2018" name="Front. Microbiol.">
        <title>Genome-Based Analysis Reveals the Taxonomy and Diversity of the Family Idiomarinaceae.</title>
        <authorList>
            <person name="Liu Y."/>
            <person name="Lai Q."/>
            <person name="Shao Z."/>
        </authorList>
    </citation>
    <scope>NUCLEOTIDE SEQUENCE [LARGE SCALE GENOMIC DNA]</scope>
    <source>
        <strain evidence="2 4">CF12-14</strain>
    </source>
</reference>
<dbReference type="NCBIfam" id="NF047790">
    <property type="entry name" value="tRNAmsioHdxaseMiaE"/>
    <property type="match status" value="1"/>
</dbReference>
<protein>
    <submittedName>
        <fullName evidence="1">tRNA-(Ms[2]io[6]A)-hydroxylase</fullName>
    </submittedName>
</protein>
<dbReference type="SUPFAM" id="SSF47240">
    <property type="entry name" value="Ferritin-like"/>
    <property type="match status" value="1"/>
</dbReference>
<dbReference type="InterPro" id="IPR010386">
    <property type="entry name" value="tRNA-Hydrxlase_MiaE"/>
</dbReference>
<dbReference type="EMBL" id="PIPK01000007">
    <property type="protein sequence ID" value="RUO24145.1"/>
    <property type="molecule type" value="Genomic_DNA"/>
</dbReference>
<accession>A0A327WVP8</accession>
<dbReference type="PIRSF" id="PIRSF020736">
    <property type="entry name" value="MiaE"/>
    <property type="match status" value="1"/>
</dbReference>
<comment type="caution">
    <text evidence="1">The sequence shown here is derived from an EMBL/GenBank/DDBJ whole genome shotgun (WGS) entry which is preliminary data.</text>
</comment>
<dbReference type="GO" id="GO:0006400">
    <property type="term" value="P:tRNA modification"/>
    <property type="evidence" value="ECO:0007669"/>
    <property type="project" value="InterPro"/>
</dbReference>
<evidence type="ECO:0000313" key="3">
    <source>
        <dbReference type="Proteomes" id="UP000249203"/>
    </source>
</evidence>
<dbReference type="RefSeq" id="WP_111569573.1">
    <property type="nucleotide sequence ID" value="NZ_PIPK01000007.1"/>
</dbReference>
<evidence type="ECO:0000313" key="1">
    <source>
        <dbReference type="EMBL" id="RAJ96917.1"/>
    </source>
</evidence>
<dbReference type="PANTHER" id="PTHR42637:SF1">
    <property type="entry name" value="TRNA 2-(METHYLSULFANYL)-N(6)-ISOPENTENYLADENOSINE(37) HYDROXYLASE"/>
    <property type="match status" value="1"/>
</dbReference>